<dbReference type="EMBL" id="QMQA01000214">
    <property type="protein sequence ID" value="RLE11855.1"/>
    <property type="molecule type" value="Genomic_DNA"/>
</dbReference>
<dbReference type="Proteomes" id="UP000280417">
    <property type="component" value="Unassembled WGS sequence"/>
</dbReference>
<organism evidence="1 2">
    <name type="scientific">Aerophobetes bacterium</name>
    <dbReference type="NCBI Taxonomy" id="2030807"/>
    <lineage>
        <taxon>Bacteria</taxon>
        <taxon>Candidatus Aerophobota</taxon>
    </lineage>
</organism>
<evidence type="ECO:0000313" key="1">
    <source>
        <dbReference type="EMBL" id="RLE11855.1"/>
    </source>
</evidence>
<evidence type="ECO:0000313" key="2">
    <source>
        <dbReference type="Proteomes" id="UP000280417"/>
    </source>
</evidence>
<sequence>MTPASQEATMRCSLWHILSFCRSKHNLKMPPWQKALETYLSEKDTYNKNLSFIYFAGKI</sequence>
<reference evidence="1 2" key="1">
    <citation type="submission" date="2018-06" db="EMBL/GenBank/DDBJ databases">
        <title>Extensive metabolic versatility and redundancy in microbially diverse, dynamic hydrothermal sediments.</title>
        <authorList>
            <person name="Dombrowski N."/>
            <person name="Teske A."/>
            <person name="Baker B.J."/>
        </authorList>
    </citation>
    <scope>NUCLEOTIDE SEQUENCE [LARGE SCALE GENOMIC DNA]</scope>
    <source>
        <strain evidence="1">B3_G15</strain>
    </source>
</reference>
<gene>
    <name evidence="1" type="ORF">DRJ04_07260</name>
</gene>
<dbReference type="AlphaFoldDB" id="A0A662D8S3"/>
<name>A0A662D8S3_UNCAE</name>
<accession>A0A662D8S3</accession>
<proteinExistence type="predicted"/>
<comment type="caution">
    <text evidence="1">The sequence shown here is derived from an EMBL/GenBank/DDBJ whole genome shotgun (WGS) entry which is preliminary data.</text>
</comment>
<protein>
    <submittedName>
        <fullName evidence="1">Uncharacterized protein</fullName>
    </submittedName>
</protein>